<name>A0A099P3B5_PICKU</name>
<dbReference type="Pfam" id="PF18482">
    <property type="entry name" value="Pih1_fungal_CS"/>
    <property type="match status" value="1"/>
</dbReference>
<evidence type="ECO:0000313" key="5">
    <source>
        <dbReference type="Proteomes" id="UP000029867"/>
    </source>
</evidence>
<dbReference type="InterPro" id="IPR041441">
    <property type="entry name" value="Pih1_CS_Ascomycota"/>
</dbReference>
<sequence length="338" mass="39188">MTFLKDTRAVQLEEIELVPHFVIKTKIFTPYKGFLSGTKLFINVCTNCKIPTKPVKDSKGKVIEDFDPKSVFVSISNGEWEIPILTTPETRETVDKKGNKSILIDCVINDKYMMWCMLNEDLKDILVQWCIDAVEFQIGGEFMVDRDSISLPKRTYMGEYPDKIQIDLKHLEESTQELEKLSRDMYEGKDDPINFVNAQRLDELEQDDRNDLPPLIPQESKKSGLIIEVDESDRAEKKKAKIEPAKETPNKSIRFEVEVSKLEANKTKLNHKYELRITSQLQSASDYELSLNVKEKELLIYNPESRSKLNFPLPLDITCEDITSFYVKPEKKLYVYIK</sequence>
<dbReference type="InterPro" id="IPR050734">
    <property type="entry name" value="PIH1/Kintoun_subfamily"/>
</dbReference>
<dbReference type="HOGENOM" id="CLU_072113_0_0_1"/>
<gene>
    <name evidence="4" type="ORF">JL09_g1360</name>
</gene>
<dbReference type="PANTHER" id="PTHR22997:SF0">
    <property type="entry name" value="PIH1 DOMAIN-CONTAINING PROTEIN 1"/>
    <property type="match status" value="1"/>
</dbReference>
<accession>A0A099P3B5</accession>
<dbReference type="GO" id="GO:0005737">
    <property type="term" value="C:cytoplasm"/>
    <property type="evidence" value="ECO:0007669"/>
    <property type="project" value="TreeGrafter"/>
</dbReference>
<evidence type="ECO:0000259" key="2">
    <source>
        <dbReference type="Pfam" id="PF08190"/>
    </source>
</evidence>
<evidence type="ECO:0008006" key="6">
    <source>
        <dbReference type="Google" id="ProtNLM"/>
    </source>
</evidence>
<organism evidence="4 5">
    <name type="scientific">Pichia kudriavzevii</name>
    <name type="common">Yeast</name>
    <name type="synonym">Issatchenkia orientalis</name>
    <dbReference type="NCBI Taxonomy" id="4909"/>
    <lineage>
        <taxon>Eukaryota</taxon>
        <taxon>Fungi</taxon>
        <taxon>Dikarya</taxon>
        <taxon>Ascomycota</taxon>
        <taxon>Saccharomycotina</taxon>
        <taxon>Pichiomycetes</taxon>
        <taxon>Pichiales</taxon>
        <taxon>Pichiaceae</taxon>
        <taxon>Pichia</taxon>
    </lineage>
</organism>
<evidence type="ECO:0000259" key="3">
    <source>
        <dbReference type="Pfam" id="PF18482"/>
    </source>
</evidence>
<dbReference type="EMBL" id="JQFK01000008">
    <property type="protein sequence ID" value="KGK39503.1"/>
    <property type="molecule type" value="Genomic_DNA"/>
</dbReference>
<dbReference type="AlphaFoldDB" id="A0A099P3B5"/>
<evidence type="ECO:0000313" key="4">
    <source>
        <dbReference type="EMBL" id="KGK39503.1"/>
    </source>
</evidence>
<comment type="similarity">
    <text evidence="1">Belongs to the PIH1 family.</text>
</comment>
<dbReference type="GO" id="GO:0000492">
    <property type="term" value="P:box C/D snoRNP assembly"/>
    <property type="evidence" value="ECO:0007669"/>
    <property type="project" value="TreeGrafter"/>
</dbReference>
<protein>
    <recommendedName>
        <fullName evidence="6">Protein kintoun</fullName>
    </recommendedName>
</protein>
<proteinExistence type="inferred from homology"/>
<comment type="caution">
    <text evidence="4">The sequence shown here is derived from an EMBL/GenBank/DDBJ whole genome shotgun (WGS) entry which is preliminary data.</text>
</comment>
<dbReference type="GO" id="GO:0097255">
    <property type="term" value="C:R2TP complex"/>
    <property type="evidence" value="ECO:0007669"/>
    <property type="project" value="TreeGrafter"/>
</dbReference>
<dbReference type="GO" id="GO:0006364">
    <property type="term" value="P:rRNA processing"/>
    <property type="evidence" value="ECO:0007669"/>
    <property type="project" value="TreeGrafter"/>
</dbReference>
<dbReference type="PANTHER" id="PTHR22997">
    <property type="entry name" value="PIH1 DOMAIN-CONTAINING PROTEIN 1"/>
    <property type="match status" value="1"/>
</dbReference>
<dbReference type="Gene3D" id="2.60.40.4160">
    <property type="match status" value="1"/>
</dbReference>
<dbReference type="GO" id="GO:1990904">
    <property type="term" value="C:ribonucleoprotein complex"/>
    <property type="evidence" value="ECO:0007669"/>
    <property type="project" value="TreeGrafter"/>
</dbReference>
<dbReference type="VEuPathDB" id="FungiDB:C5L36_0E03700"/>
<evidence type="ECO:0000256" key="1">
    <source>
        <dbReference type="ARBA" id="ARBA00008511"/>
    </source>
</evidence>
<feature type="domain" description="PIH1 N-terminal" evidence="2">
    <location>
        <begin position="5"/>
        <end position="160"/>
    </location>
</feature>
<reference evidence="5" key="1">
    <citation type="journal article" date="2014" name="Microb. Cell Fact.">
        <title>Exploiting Issatchenkia orientalis SD108 for succinic acid production.</title>
        <authorList>
            <person name="Xiao H."/>
            <person name="Shao Z."/>
            <person name="Jiang Y."/>
            <person name="Dole S."/>
            <person name="Zhao H."/>
        </authorList>
    </citation>
    <scope>NUCLEOTIDE SEQUENCE [LARGE SCALE GENOMIC DNA]</scope>
    <source>
        <strain evidence="5">SD108</strain>
    </source>
</reference>
<dbReference type="InterPro" id="IPR012981">
    <property type="entry name" value="PIH1_N"/>
</dbReference>
<dbReference type="eggNOG" id="KOG4356">
    <property type="taxonomic scope" value="Eukaryota"/>
</dbReference>
<feature type="domain" description="Pih1 Ascomycota CS" evidence="3">
    <location>
        <begin position="253"/>
        <end position="337"/>
    </location>
</feature>
<dbReference type="Pfam" id="PF08190">
    <property type="entry name" value="PIH1"/>
    <property type="match status" value="1"/>
</dbReference>
<dbReference type="Proteomes" id="UP000029867">
    <property type="component" value="Unassembled WGS sequence"/>
</dbReference>